<dbReference type="EMBL" id="JAHHUM010002987">
    <property type="protein sequence ID" value="KAK5598902.1"/>
    <property type="molecule type" value="Genomic_DNA"/>
</dbReference>
<feature type="signal peptide" evidence="8">
    <location>
        <begin position="1"/>
        <end position="20"/>
    </location>
</feature>
<reference evidence="11 12" key="1">
    <citation type="submission" date="2021-06" db="EMBL/GenBank/DDBJ databases">
        <authorList>
            <person name="Palmer J.M."/>
        </authorList>
    </citation>
    <scope>NUCLEOTIDE SEQUENCE [LARGE SCALE GENOMIC DNA]</scope>
    <source>
        <strain evidence="11 12">MEX-2019</strain>
        <tissue evidence="11">Muscle</tissue>
    </source>
</reference>
<feature type="transmembrane region" description="Helical" evidence="7">
    <location>
        <begin position="677"/>
        <end position="698"/>
    </location>
</feature>
<gene>
    <name evidence="11" type="ORF">CRENBAI_002111</name>
</gene>
<feature type="transmembrane region" description="Helical" evidence="7">
    <location>
        <begin position="531"/>
        <end position="549"/>
    </location>
</feature>
<dbReference type="PROSITE" id="PS01186">
    <property type="entry name" value="EGF_2"/>
    <property type="match status" value="1"/>
</dbReference>
<dbReference type="AlphaFoldDB" id="A0AAV9QQ17"/>
<accession>A0AAV9QQ17</accession>
<dbReference type="InterPro" id="IPR021910">
    <property type="entry name" value="NGX6/PGAP6/MYMK"/>
</dbReference>
<evidence type="ECO:0000256" key="3">
    <source>
        <dbReference type="ARBA" id="ARBA00022475"/>
    </source>
</evidence>
<evidence type="ECO:0000256" key="8">
    <source>
        <dbReference type="SAM" id="SignalP"/>
    </source>
</evidence>
<evidence type="ECO:0000259" key="9">
    <source>
        <dbReference type="PROSITE" id="PS00022"/>
    </source>
</evidence>
<keyword evidence="12" id="KW-1185">Reference proteome</keyword>
<evidence type="ECO:0000259" key="10">
    <source>
        <dbReference type="PROSITE" id="PS01186"/>
    </source>
</evidence>
<keyword evidence="3" id="KW-1003">Cell membrane</keyword>
<keyword evidence="8" id="KW-0732">Signal</keyword>
<dbReference type="Pfam" id="PF12036">
    <property type="entry name" value="DUF3522"/>
    <property type="match status" value="1"/>
</dbReference>
<evidence type="ECO:0000313" key="11">
    <source>
        <dbReference type="EMBL" id="KAK5598902.1"/>
    </source>
</evidence>
<comment type="subcellular location">
    <subcellularLocation>
        <location evidence="1">Cell membrane</location>
        <topology evidence="1">Multi-pass membrane protein</topology>
    </subcellularLocation>
</comment>
<feature type="domain" description="EGF-like" evidence="9 10">
    <location>
        <begin position="507"/>
        <end position="518"/>
    </location>
</feature>
<evidence type="ECO:0000313" key="12">
    <source>
        <dbReference type="Proteomes" id="UP001311232"/>
    </source>
</evidence>
<evidence type="ECO:0000256" key="1">
    <source>
        <dbReference type="ARBA" id="ARBA00004651"/>
    </source>
</evidence>
<evidence type="ECO:0000256" key="7">
    <source>
        <dbReference type="SAM" id="Phobius"/>
    </source>
</evidence>
<comment type="caution">
    <text evidence="11">The sequence shown here is derived from an EMBL/GenBank/DDBJ whole genome shotgun (WGS) entry which is preliminary data.</text>
</comment>
<protein>
    <recommendedName>
        <fullName evidence="9 10">EGF-like domain-containing protein</fullName>
    </recommendedName>
</protein>
<dbReference type="PANTHER" id="PTHR14319:SF7">
    <property type="entry name" value="POST-GPI ATTACHMENT TO PROTEINS FACTOR 6"/>
    <property type="match status" value="1"/>
</dbReference>
<dbReference type="PANTHER" id="PTHR14319">
    <property type="entry name" value="FIVE-SPAN TRANSMEMBRANE PROTEIN M83"/>
    <property type="match status" value="1"/>
</dbReference>
<evidence type="ECO:0000256" key="4">
    <source>
        <dbReference type="ARBA" id="ARBA00022692"/>
    </source>
</evidence>
<evidence type="ECO:0000256" key="2">
    <source>
        <dbReference type="ARBA" id="ARBA00005542"/>
    </source>
</evidence>
<dbReference type="PROSITE" id="PS00022">
    <property type="entry name" value="EGF_1"/>
    <property type="match status" value="1"/>
</dbReference>
<evidence type="ECO:0000256" key="5">
    <source>
        <dbReference type="ARBA" id="ARBA00022989"/>
    </source>
</evidence>
<dbReference type="GO" id="GO:0005886">
    <property type="term" value="C:plasma membrane"/>
    <property type="evidence" value="ECO:0007669"/>
    <property type="project" value="UniProtKB-SubCell"/>
</dbReference>
<feature type="transmembrane region" description="Helical" evidence="7">
    <location>
        <begin position="591"/>
        <end position="611"/>
    </location>
</feature>
<name>A0AAV9QQ17_9TELE</name>
<feature type="chain" id="PRO_5043530188" description="EGF-like domain-containing protein" evidence="8">
    <location>
        <begin position="21"/>
        <end position="768"/>
    </location>
</feature>
<feature type="transmembrane region" description="Helical" evidence="7">
    <location>
        <begin position="618"/>
        <end position="636"/>
    </location>
</feature>
<feature type="transmembrane region" description="Helical" evidence="7">
    <location>
        <begin position="642"/>
        <end position="661"/>
    </location>
</feature>
<proteinExistence type="inferred from homology"/>
<dbReference type="InterPro" id="IPR000742">
    <property type="entry name" value="EGF"/>
</dbReference>
<sequence>MDVCFLRWLLFVALTTWTLGDDGQVTFVSELSSRPAQKLSKYGWYANVRLQRFHIPEETAIARWLFSVKKGHSFNCGQHNVSIHVRWGAPPVINPTETVFPNSTLWHPSLSLTLPVTSQSSTTFNLSDPAPGDWFVAAHLPEDDGRIEQKGFPSCSYYFQPQLSVRRAVDTPVLQRGTFLTQTAAPDRPARLKLFVPEFASSLSVSVAECSSEEAAEGRNCSLLLRLGSASLQHSQAAVNCSGSSCSASLSNPPWDTWLRVVVETSQVNQTVTFRIVSNYTVACKPKSVGLKADDDIARLLGKSSVSNSISTGNSSGAPASVTSYGSEALLPQLSACVWSIPVLYEELDVLSLRFTPANGSNISITDTQPTLLTFPLPTHATGGTLNLQLTLNSTNATLGNNRIVACFSPWAPVLILNHSEPCRTALFGGYGVGINVSVPKAVVRLPFPQSTTWYLTLQLICNSSDCGNSTLVSVVPEVSISACVEDCGPYGECRLLRSYTYLYAACVCTAGWKGWGCTDGSTAQSYSRQLTATILLTLSNLFFLPAIVVAIRRSYITEASVYLFTMFFSTFYHACDQPGAAVLCIMDYDALQYCDFLGSICAIWVTILCMARIGDTAKYTLFLLGALLIAMSMQLDRKGLWNLLAPILCAILLMVISWVYRGVRRRHCYPPSWQRWVFYLIPGALCSLVGVCLYIFAETESNYYYTHSLWHILVASCVVFLLPPKEKDRKGLGWSQGFIWSWRWSWRPRVCGYTLCESSKDELYTVT</sequence>
<keyword evidence="4 7" id="KW-0812">Transmembrane</keyword>
<keyword evidence="5 7" id="KW-1133">Transmembrane helix</keyword>
<feature type="transmembrane region" description="Helical" evidence="7">
    <location>
        <begin position="556"/>
        <end position="575"/>
    </location>
</feature>
<feature type="transmembrane region" description="Helical" evidence="7">
    <location>
        <begin position="704"/>
        <end position="723"/>
    </location>
</feature>
<keyword evidence="6 7" id="KW-0472">Membrane</keyword>
<dbReference type="Proteomes" id="UP001311232">
    <property type="component" value="Unassembled WGS sequence"/>
</dbReference>
<comment type="similarity">
    <text evidence="2">Belongs to the TMEM8 family.</text>
</comment>
<evidence type="ECO:0000256" key="6">
    <source>
        <dbReference type="ARBA" id="ARBA00023136"/>
    </source>
</evidence>
<organism evidence="11 12">
    <name type="scientific">Crenichthys baileyi</name>
    <name type="common">White River springfish</name>
    <dbReference type="NCBI Taxonomy" id="28760"/>
    <lineage>
        <taxon>Eukaryota</taxon>
        <taxon>Metazoa</taxon>
        <taxon>Chordata</taxon>
        <taxon>Craniata</taxon>
        <taxon>Vertebrata</taxon>
        <taxon>Euteleostomi</taxon>
        <taxon>Actinopterygii</taxon>
        <taxon>Neopterygii</taxon>
        <taxon>Teleostei</taxon>
        <taxon>Neoteleostei</taxon>
        <taxon>Acanthomorphata</taxon>
        <taxon>Ovalentaria</taxon>
        <taxon>Atherinomorphae</taxon>
        <taxon>Cyprinodontiformes</taxon>
        <taxon>Goodeidae</taxon>
        <taxon>Crenichthys</taxon>
    </lineage>
</organism>